<reference evidence="2 3" key="1">
    <citation type="submission" date="2020-08" db="EMBL/GenBank/DDBJ databases">
        <title>Genomic Encyclopedia of Type Strains, Phase IV (KMG-IV): sequencing the most valuable type-strain genomes for metagenomic binning, comparative biology and taxonomic classification.</title>
        <authorList>
            <person name="Goeker M."/>
        </authorList>
    </citation>
    <scope>NUCLEOTIDE SEQUENCE [LARGE SCALE GENOMIC DNA]</scope>
    <source>
        <strain evidence="2 3">YC6886</strain>
    </source>
</reference>
<dbReference type="InterPro" id="IPR010982">
    <property type="entry name" value="Lambda_DNA-bd_dom_sf"/>
</dbReference>
<evidence type="ECO:0000259" key="1">
    <source>
        <dbReference type="PROSITE" id="PS50943"/>
    </source>
</evidence>
<keyword evidence="3" id="KW-1185">Reference proteome</keyword>
<sequence>MPDLFNTSEYRTPGQLIKDRLEELGWTQRVLAIVLGMDEGGINKIISGKRPLDASNAIAIGDVLGIEPAKLMAIQADYSLKQAELIERPDPGRATRAKLFGSLPIADMIKRGWLDAENMRDVPKVESALTKFFGCESAEEIEILPHAAKKTNVNTPATPAQLAWLYRVRQIAAEMIVPPYTLKKGQSAVTKLRALRVSADAVRKVPRILMESGIRFVIVESLPGAKIDGVCFWLNERSPVIGMTLRFDRLDNFWFVLRHELEHVIQGHGREQMMLDAELEGENAGSGADIPEEERVANEAASNFCVPEKNMQSFIKRKAPLFSERDLLGFSRSLEIHPGIVVGQLQHKTGRYEIFRKYLTNVREKVAPSAYIDGWGEIHPVEN</sequence>
<dbReference type="Proteomes" id="UP000557717">
    <property type="component" value="Unassembled WGS sequence"/>
</dbReference>
<feature type="domain" description="HTH cro/C1-type" evidence="1">
    <location>
        <begin position="17"/>
        <end position="71"/>
    </location>
</feature>
<dbReference type="RefSeq" id="WP_184017499.1">
    <property type="nucleotide sequence ID" value="NZ_JACHFD010000006.1"/>
</dbReference>
<evidence type="ECO:0000313" key="3">
    <source>
        <dbReference type="Proteomes" id="UP000557717"/>
    </source>
</evidence>
<dbReference type="Gene3D" id="1.10.260.40">
    <property type="entry name" value="lambda repressor-like DNA-binding domains"/>
    <property type="match status" value="1"/>
</dbReference>
<evidence type="ECO:0000313" key="2">
    <source>
        <dbReference type="EMBL" id="MBB5351389.1"/>
    </source>
</evidence>
<dbReference type="Pfam" id="PF01381">
    <property type="entry name" value="HTH_3"/>
    <property type="match status" value="1"/>
</dbReference>
<proteinExistence type="predicted"/>
<dbReference type="GO" id="GO:0003677">
    <property type="term" value="F:DNA binding"/>
    <property type="evidence" value="ECO:0007669"/>
    <property type="project" value="InterPro"/>
</dbReference>
<dbReference type="EMBL" id="JACHFD010000006">
    <property type="protein sequence ID" value="MBB5351389.1"/>
    <property type="molecule type" value="Genomic_DNA"/>
</dbReference>
<gene>
    <name evidence="2" type="ORF">HNR46_001625</name>
</gene>
<accession>A0A840VC52</accession>
<dbReference type="AlphaFoldDB" id="A0A840VC52"/>
<dbReference type="SUPFAM" id="SSF47413">
    <property type="entry name" value="lambda repressor-like DNA-binding domains"/>
    <property type="match status" value="1"/>
</dbReference>
<organism evidence="2 3">
    <name type="scientific">Haloferula luteola</name>
    <dbReference type="NCBI Taxonomy" id="595692"/>
    <lineage>
        <taxon>Bacteria</taxon>
        <taxon>Pseudomonadati</taxon>
        <taxon>Verrucomicrobiota</taxon>
        <taxon>Verrucomicrobiia</taxon>
        <taxon>Verrucomicrobiales</taxon>
        <taxon>Verrucomicrobiaceae</taxon>
        <taxon>Haloferula</taxon>
    </lineage>
</organism>
<dbReference type="PROSITE" id="PS50943">
    <property type="entry name" value="HTH_CROC1"/>
    <property type="match status" value="1"/>
</dbReference>
<name>A0A840VC52_9BACT</name>
<dbReference type="SMART" id="SM00530">
    <property type="entry name" value="HTH_XRE"/>
    <property type="match status" value="1"/>
</dbReference>
<dbReference type="InterPro" id="IPR001387">
    <property type="entry name" value="Cro/C1-type_HTH"/>
</dbReference>
<comment type="caution">
    <text evidence="2">The sequence shown here is derived from an EMBL/GenBank/DDBJ whole genome shotgun (WGS) entry which is preliminary data.</text>
</comment>
<protein>
    <submittedName>
        <fullName evidence="2">HTH-type transcriptional regulator/antitoxin HigA</fullName>
    </submittedName>
</protein>
<dbReference type="CDD" id="cd00093">
    <property type="entry name" value="HTH_XRE"/>
    <property type="match status" value="1"/>
</dbReference>